<evidence type="ECO:0000313" key="1">
    <source>
        <dbReference type="EMBL" id="KAE8265217.1"/>
    </source>
</evidence>
<dbReference type="EMBL" id="LWDD02000023">
    <property type="protein sequence ID" value="KAE8265217.1"/>
    <property type="molecule type" value="Genomic_DNA"/>
</dbReference>
<reference evidence="1" key="1">
    <citation type="submission" date="2016-04" db="EMBL/GenBank/DDBJ databases">
        <authorList>
            <person name="Nguyen H.D."/>
            <person name="Kesanakurti P."/>
            <person name="Cullis J."/>
            <person name="Levesque C.A."/>
            <person name="Hambleton S."/>
        </authorList>
    </citation>
    <scope>NUCLEOTIDE SEQUENCE</scope>
    <source>
        <strain evidence="1">DAOMC 238032</strain>
    </source>
</reference>
<dbReference type="Proteomes" id="UP000077671">
    <property type="component" value="Unassembled WGS sequence"/>
</dbReference>
<name>A0A8T8TUW6_9BASI</name>
<protein>
    <submittedName>
        <fullName evidence="1">Uncharacterized protein</fullName>
    </submittedName>
</protein>
<comment type="caution">
    <text evidence="1">The sequence shown here is derived from an EMBL/GenBank/DDBJ whole genome shotgun (WGS) entry which is preliminary data.</text>
</comment>
<organism evidence="1 2">
    <name type="scientific">Tilletia caries</name>
    <name type="common">wheat bunt fungus</name>
    <dbReference type="NCBI Taxonomy" id="13290"/>
    <lineage>
        <taxon>Eukaryota</taxon>
        <taxon>Fungi</taxon>
        <taxon>Dikarya</taxon>
        <taxon>Basidiomycota</taxon>
        <taxon>Ustilaginomycotina</taxon>
        <taxon>Exobasidiomycetes</taxon>
        <taxon>Tilletiales</taxon>
        <taxon>Tilletiaceae</taxon>
        <taxon>Tilletia</taxon>
    </lineage>
</organism>
<proteinExistence type="predicted"/>
<reference evidence="1" key="2">
    <citation type="journal article" date="2019" name="IMA Fungus">
        <title>Genome sequencing and comparison of five Tilletia species to identify candidate genes for the detection of regulated species infecting wheat.</title>
        <authorList>
            <person name="Nguyen H.D.T."/>
            <person name="Sultana T."/>
            <person name="Kesanakurti P."/>
            <person name="Hambleton S."/>
        </authorList>
    </citation>
    <scope>NUCLEOTIDE SEQUENCE</scope>
    <source>
        <strain evidence="1">DAOMC 238032</strain>
    </source>
</reference>
<dbReference type="AlphaFoldDB" id="A0A8T8TUW6"/>
<sequence length="225" mass="24197">MSAAVLHNYSPALFESLPSVGRAAASFKESGGLHKIETALAAVAQKHPSAVNYGVQLLHRHSGLDQDEIMLAYGPTTVPVKKSELSEASQDNIYATIWGIRPGSNELIPLEFAFADDAAEKLPELDQQLAQDFAYALYQLGLEHTLGLALVKPGQDLGLETTHGRANIVLPAKYLAKSGNLVDVCWPLTTLGPEFTKKCSQSCWTNVSGGHSEIHKVDSSTRSTT</sequence>
<accession>A0A8T8TUW6</accession>
<evidence type="ECO:0000313" key="2">
    <source>
        <dbReference type="Proteomes" id="UP000077671"/>
    </source>
</evidence>
<gene>
    <name evidence="1" type="ORF">A4X03_0g416</name>
</gene>